<dbReference type="Pfam" id="PF03609">
    <property type="entry name" value="EII-Sor"/>
    <property type="match status" value="1"/>
</dbReference>
<evidence type="ECO:0000256" key="4">
    <source>
        <dbReference type="ARBA" id="ARBA00022597"/>
    </source>
</evidence>
<feature type="transmembrane region" description="Helical" evidence="9">
    <location>
        <begin position="187"/>
        <end position="205"/>
    </location>
</feature>
<sequence>MNLLQVILISLLGYLTYIHTPFLGGGLIGWYCLGRPLVSALFIGLILGDVKTAMILGTYVQLIFIGLVTPGGSITPDMNLATFIAIPLGVVAHLDSGTTVALAVTASAVGQIMATPCYAATLLPVNYQKKLVEQGKLKAAAWVPVWGNAVKFLFRFIPTFICLYWGQSAIEMLVANSPQWLIDIMTIFGNPMPLIGFAILMKLLVKNPTDLIFFTVGFAFVGVLGVDMLTVLVFAILFALFEFKISRSRKGVQN</sequence>
<dbReference type="RefSeq" id="WP_154239399.1">
    <property type="nucleotide sequence ID" value="NZ_AP031450.1"/>
</dbReference>
<evidence type="ECO:0000256" key="9">
    <source>
        <dbReference type="SAM" id="Phobius"/>
    </source>
</evidence>
<keyword evidence="5" id="KW-0598">Phosphotransferase system</keyword>
<evidence type="ECO:0000256" key="7">
    <source>
        <dbReference type="ARBA" id="ARBA00022989"/>
    </source>
</evidence>
<gene>
    <name evidence="11" type="ORF">GKD88_12540</name>
    <name evidence="10" type="ORF">GKE08_12870</name>
</gene>
<organism evidence="10 12">
    <name type="scientific">Holdemania massiliensis</name>
    <dbReference type="NCBI Taxonomy" id="1468449"/>
    <lineage>
        <taxon>Bacteria</taxon>
        <taxon>Bacillati</taxon>
        <taxon>Bacillota</taxon>
        <taxon>Erysipelotrichia</taxon>
        <taxon>Erysipelotrichales</taxon>
        <taxon>Erysipelotrichaceae</taxon>
        <taxon>Holdemania</taxon>
    </lineage>
</organism>
<comment type="subcellular location">
    <subcellularLocation>
        <location evidence="1">Cell membrane</location>
        <topology evidence="1">Multi-pass membrane protein</topology>
    </subcellularLocation>
</comment>
<dbReference type="PROSITE" id="PS51106">
    <property type="entry name" value="PTS_EIIC_TYPE_4"/>
    <property type="match status" value="1"/>
</dbReference>
<evidence type="ECO:0000256" key="3">
    <source>
        <dbReference type="ARBA" id="ARBA00022475"/>
    </source>
</evidence>
<feature type="transmembrane region" description="Helical" evidence="9">
    <location>
        <begin position="145"/>
        <end position="166"/>
    </location>
</feature>
<keyword evidence="8 9" id="KW-0472">Membrane</keyword>
<comment type="caution">
    <text evidence="10">The sequence shown here is derived from an EMBL/GenBank/DDBJ whole genome shotgun (WGS) entry which is preliminary data.</text>
</comment>
<keyword evidence="7 9" id="KW-1133">Transmembrane helix</keyword>
<evidence type="ECO:0000313" key="12">
    <source>
        <dbReference type="Proteomes" id="UP000433575"/>
    </source>
</evidence>
<dbReference type="Proteomes" id="UP000433575">
    <property type="component" value="Unassembled WGS sequence"/>
</dbReference>
<keyword evidence="2" id="KW-0813">Transport</keyword>
<dbReference type="InterPro" id="IPR004700">
    <property type="entry name" value="PTS_IIC_man"/>
</dbReference>
<evidence type="ECO:0000256" key="5">
    <source>
        <dbReference type="ARBA" id="ARBA00022683"/>
    </source>
</evidence>
<reference evidence="12 13" key="1">
    <citation type="journal article" date="2019" name="Nat. Med.">
        <title>A library of human gut bacterial isolates paired with longitudinal multiomics data enables mechanistic microbiome research.</title>
        <authorList>
            <person name="Poyet M."/>
            <person name="Groussin M."/>
            <person name="Gibbons S.M."/>
            <person name="Avila-Pacheco J."/>
            <person name="Jiang X."/>
            <person name="Kearney S.M."/>
            <person name="Perrotta A.R."/>
            <person name="Berdy B."/>
            <person name="Zhao S."/>
            <person name="Lieberman T.D."/>
            <person name="Swanson P.K."/>
            <person name="Smith M."/>
            <person name="Roesemann S."/>
            <person name="Alexander J.E."/>
            <person name="Rich S.A."/>
            <person name="Livny J."/>
            <person name="Vlamakis H."/>
            <person name="Clish C."/>
            <person name="Bullock K."/>
            <person name="Deik A."/>
            <person name="Scott J."/>
            <person name="Pierce K.A."/>
            <person name="Xavier R.J."/>
            <person name="Alm E.J."/>
        </authorList>
    </citation>
    <scope>NUCLEOTIDE SEQUENCE [LARGE SCALE GENOMIC DNA]</scope>
    <source>
        <strain evidence="10 12">BIOML-A4</strain>
        <strain evidence="11 13">BIOML-A5</strain>
    </source>
</reference>
<keyword evidence="3" id="KW-1003">Cell membrane</keyword>
<dbReference type="Proteomes" id="UP000480929">
    <property type="component" value="Unassembled WGS sequence"/>
</dbReference>
<dbReference type="EMBL" id="WKPJ01000022">
    <property type="protein sequence ID" value="MSA90218.1"/>
    <property type="molecule type" value="Genomic_DNA"/>
</dbReference>
<dbReference type="EMBL" id="WKPI01000024">
    <property type="protein sequence ID" value="MSC33948.1"/>
    <property type="molecule type" value="Genomic_DNA"/>
</dbReference>
<dbReference type="GO" id="GO:0005886">
    <property type="term" value="C:plasma membrane"/>
    <property type="evidence" value="ECO:0007669"/>
    <property type="project" value="UniProtKB-SubCell"/>
</dbReference>
<protein>
    <submittedName>
        <fullName evidence="10">PTS sugar transporter subunit IIC</fullName>
    </submittedName>
</protein>
<evidence type="ECO:0000256" key="2">
    <source>
        <dbReference type="ARBA" id="ARBA00022448"/>
    </source>
</evidence>
<name>A0A6N7S9J9_9FIRM</name>
<evidence type="ECO:0000256" key="8">
    <source>
        <dbReference type="ARBA" id="ARBA00023136"/>
    </source>
</evidence>
<feature type="transmembrane region" description="Helical" evidence="9">
    <location>
        <begin position="211"/>
        <end position="241"/>
    </location>
</feature>
<proteinExistence type="predicted"/>
<evidence type="ECO:0000256" key="6">
    <source>
        <dbReference type="ARBA" id="ARBA00022692"/>
    </source>
</evidence>
<keyword evidence="13" id="KW-1185">Reference proteome</keyword>
<evidence type="ECO:0000256" key="1">
    <source>
        <dbReference type="ARBA" id="ARBA00004651"/>
    </source>
</evidence>
<keyword evidence="6 9" id="KW-0812">Transmembrane</keyword>
<evidence type="ECO:0000313" key="11">
    <source>
        <dbReference type="EMBL" id="MSC33948.1"/>
    </source>
</evidence>
<accession>A0A6N7S9J9</accession>
<dbReference type="AlphaFoldDB" id="A0A6N7S9J9"/>
<feature type="transmembrane region" description="Helical" evidence="9">
    <location>
        <begin position="78"/>
        <end position="94"/>
    </location>
</feature>
<keyword evidence="4 10" id="KW-0762">Sugar transport</keyword>
<dbReference type="GO" id="GO:0009401">
    <property type="term" value="P:phosphoenolpyruvate-dependent sugar phosphotransferase system"/>
    <property type="evidence" value="ECO:0007669"/>
    <property type="project" value="UniProtKB-KW"/>
</dbReference>
<evidence type="ECO:0000313" key="10">
    <source>
        <dbReference type="EMBL" id="MSA90218.1"/>
    </source>
</evidence>
<dbReference type="OrthoDB" id="9815089at2"/>
<evidence type="ECO:0000313" key="13">
    <source>
        <dbReference type="Proteomes" id="UP000480929"/>
    </source>
</evidence>